<evidence type="ECO:0000313" key="1">
    <source>
        <dbReference type="EMBL" id="GAA4878338.1"/>
    </source>
</evidence>
<comment type="caution">
    <text evidence="1">The sequence shown here is derived from an EMBL/GenBank/DDBJ whole genome shotgun (WGS) entry which is preliminary data.</text>
</comment>
<dbReference type="Proteomes" id="UP001499988">
    <property type="component" value="Unassembled WGS sequence"/>
</dbReference>
<evidence type="ECO:0000313" key="2">
    <source>
        <dbReference type="Proteomes" id="UP001499988"/>
    </source>
</evidence>
<proteinExistence type="predicted"/>
<protein>
    <submittedName>
        <fullName evidence="1">Uncharacterized protein</fullName>
    </submittedName>
</protein>
<accession>A0ABP9EI73</accession>
<keyword evidence="2" id="KW-1185">Reference proteome</keyword>
<name>A0ABP9EI73_9GAMM</name>
<dbReference type="EMBL" id="BAABJZ010000012">
    <property type="protein sequence ID" value="GAA4878338.1"/>
    <property type="molecule type" value="Genomic_DNA"/>
</dbReference>
<reference evidence="2" key="1">
    <citation type="journal article" date="2019" name="Int. J. Syst. Evol. Microbiol.">
        <title>The Global Catalogue of Microorganisms (GCM) 10K type strain sequencing project: providing services to taxonomists for standard genome sequencing and annotation.</title>
        <authorList>
            <consortium name="The Broad Institute Genomics Platform"/>
            <consortium name="The Broad Institute Genome Sequencing Center for Infectious Disease"/>
            <person name="Wu L."/>
            <person name="Ma J."/>
        </authorList>
    </citation>
    <scope>NUCLEOTIDE SEQUENCE [LARGE SCALE GENOMIC DNA]</scope>
    <source>
        <strain evidence="2">JCM 18401</strain>
    </source>
</reference>
<sequence length="97" mass="10366">MARLDELTARFDAAIGANSAGTVAARLAIELNLAAGQQQLNMASIPLRMLAKSSIESHEGLYPLVNGCELKFAFMRFTGHFTRSQGSNALGRCPKLG</sequence>
<gene>
    <name evidence="1" type="ORF">GCM10023333_09840</name>
</gene>
<organism evidence="1 2">
    <name type="scientific">Ferrimonas pelagia</name>
    <dbReference type="NCBI Taxonomy" id="1177826"/>
    <lineage>
        <taxon>Bacteria</taxon>
        <taxon>Pseudomonadati</taxon>
        <taxon>Pseudomonadota</taxon>
        <taxon>Gammaproteobacteria</taxon>
        <taxon>Alteromonadales</taxon>
        <taxon>Ferrimonadaceae</taxon>
        <taxon>Ferrimonas</taxon>
    </lineage>
</organism>